<feature type="transmembrane region" description="Helical" evidence="1">
    <location>
        <begin position="38"/>
        <end position="57"/>
    </location>
</feature>
<keyword evidence="3" id="KW-1185">Reference proteome</keyword>
<proteinExistence type="predicted"/>
<evidence type="ECO:0000313" key="2">
    <source>
        <dbReference type="EMBL" id="CZQ84866.1"/>
    </source>
</evidence>
<dbReference type="OrthoDB" id="1698854at2"/>
<dbReference type="Pfam" id="PF06961">
    <property type="entry name" value="DUF1294"/>
    <property type="match status" value="1"/>
</dbReference>
<dbReference type="STRING" id="140314.SAMN04488076_10136"/>
<dbReference type="EMBL" id="FJNE01000002">
    <property type="protein sequence ID" value="CZQ84866.1"/>
    <property type="molecule type" value="Genomic_DNA"/>
</dbReference>
<dbReference type="AlphaFoldDB" id="A0A143YEA7"/>
<keyword evidence="1" id="KW-1133">Transmembrane helix</keyword>
<dbReference type="PIRSF" id="PIRSF002599">
    <property type="entry name" value="Cold_shock_A"/>
    <property type="match status" value="1"/>
</dbReference>
<evidence type="ECO:0000313" key="3">
    <source>
        <dbReference type="Proteomes" id="UP000242754"/>
    </source>
</evidence>
<name>A0A143YEA7_9LACT</name>
<dbReference type="InterPro" id="IPR010718">
    <property type="entry name" value="DUF1294"/>
</dbReference>
<feature type="transmembrane region" description="Helical" evidence="1">
    <location>
        <begin position="63"/>
        <end position="84"/>
    </location>
</feature>
<gene>
    <name evidence="2" type="ORF">Tpal_552</name>
</gene>
<reference evidence="2 3" key="1">
    <citation type="submission" date="2016-02" db="EMBL/GenBank/DDBJ databases">
        <authorList>
            <person name="Wen L."/>
            <person name="He K."/>
            <person name="Yang H."/>
        </authorList>
    </citation>
    <scope>NUCLEOTIDE SEQUENCE [LARGE SCALE GENOMIC DNA]</scope>
    <source>
        <strain evidence="2">Trichococcus palustris</strain>
    </source>
</reference>
<keyword evidence="1" id="KW-0472">Membrane</keyword>
<dbReference type="Proteomes" id="UP000242754">
    <property type="component" value="Unassembled WGS sequence"/>
</dbReference>
<keyword evidence="1" id="KW-0812">Transmembrane</keyword>
<dbReference type="InterPro" id="IPR012156">
    <property type="entry name" value="Cold_shock_CspA"/>
</dbReference>
<accession>A0A143YEA7</accession>
<organism evidence="2 3">
    <name type="scientific">Trichococcus palustris</name>
    <dbReference type="NCBI Taxonomy" id="140314"/>
    <lineage>
        <taxon>Bacteria</taxon>
        <taxon>Bacillati</taxon>
        <taxon>Bacillota</taxon>
        <taxon>Bacilli</taxon>
        <taxon>Lactobacillales</taxon>
        <taxon>Carnobacteriaceae</taxon>
        <taxon>Trichococcus</taxon>
    </lineage>
</organism>
<evidence type="ECO:0000256" key="1">
    <source>
        <dbReference type="SAM" id="Phobius"/>
    </source>
</evidence>
<evidence type="ECO:0008006" key="4">
    <source>
        <dbReference type="Google" id="ProtNLM"/>
    </source>
</evidence>
<dbReference type="GO" id="GO:0003676">
    <property type="term" value="F:nucleic acid binding"/>
    <property type="evidence" value="ECO:0007669"/>
    <property type="project" value="InterPro"/>
</dbReference>
<protein>
    <recommendedName>
        <fullName evidence="4">DUF1294 domain-containing protein</fullName>
    </recommendedName>
</protein>
<dbReference type="RefSeq" id="WP_087031090.1">
    <property type="nucleotide sequence ID" value="NZ_FJNE01000002.1"/>
</dbReference>
<sequence length="86" mass="9706">MAIQDIYLIVVNLALFGMMGIDKEKAKKHAWRIPEKNLLLLGLLGGGLGGLLGMRFFRHKTKHTYFAVTYFAGVILSGIAYYYYGF</sequence>